<keyword evidence="3" id="KW-1185">Reference proteome</keyword>
<evidence type="ECO:0000313" key="3">
    <source>
        <dbReference type="Proteomes" id="UP001165190"/>
    </source>
</evidence>
<name>A0A9W7M4F8_HIBTR</name>
<dbReference type="PANTHER" id="PTHR47481:SF34">
    <property type="entry name" value="CCHC-TYPE DOMAIN-CONTAINING PROTEIN"/>
    <property type="match status" value="1"/>
</dbReference>
<accession>A0A9W7M4F8</accession>
<dbReference type="EMBL" id="BSYR01000022">
    <property type="protein sequence ID" value="GMI87231.1"/>
    <property type="molecule type" value="Genomic_DNA"/>
</dbReference>
<feature type="region of interest" description="Disordered" evidence="1">
    <location>
        <begin position="148"/>
        <end position="181"/>
    </location>
</feature>
<protein>
    <submittedName>
        <fullName evidence="2">Uncharacterized protein</fullName>
    </submittedName>
</protein>
<comment type="caution">
    <text evidence="2">The sequence shown here is derived from an EMBL/GenBank/DDBJ whole genome shotgun (WGS) entry which is preliminary data.</text>
</comment>
<dbReference type="OrthoDB" id="913984at2759"/>
<dbReference type="AlphaFoldDB" id="A0A9W7M4F8"/>
<evidence type="ECO:0000313" key="2">
    <source>
        <dbReference type="EMBL" id="GMI87231.1"/>
    </source>
</evidence>
<dbReference type="Proteomes" id="UP001165190">
    <property type="component" value="Unassembled WGS sequence"/>
</dbReference>
<dbReference type="PANTHER" id="PTHR47481">
    <property type="match status" value="1"/>
</dbReference>
<dbReference type="Pfam" id="PF14223">
    <property type="entry name" value="Retrotran_gag_2"/>
    <property type="match status" value="1"/>
</dbReference>
<sequence length="181" mass="20234">MQAIKTKVDELAALGKPLDHKELIEKVLEGLGDTYQFVIDAVNSRETPITFDEFHEKLIHKELSMHNISPSLTLPTSAHLANTRSNPRTQTFRPSEPVHIRPYQSIPNPSNRPASQSCRPFLGKCQLYRAQGHVVSECSTFCNQFPHASPPPQPRNTYPLRAPPPWQAQAHTATTSPAHDS</sequence>
<gene>
    <name evidence="2" type="ORF">HRI_002392400</name>
</gene>
<evidence type="ECO:0000256" key="1">
    <source>
        <dbReference type="SAM" id="MobiDB-lite"/>
    </source>
</evidence>
<organism evidence="2 3">
    <name type="scientific">Hibiscus trionum</name>
    <name type="common">Flower of an hour</name>
    <dbReference type="NCBI Taxonomy" id="183268"/>
    <lineage>
        <taxon>Eukaryota</taxon>
        <taxon>Viridiplantae</taxon>
        <taxon>Streptophyta</taxon>
        <taxon>Embryophyta</taxon>
        <taxon>Tracheophyta</taxon>
        <taxon>Spermatophyta</taxon>
        <taxon>Magnoliopsida</taxon>
        <taxon>eudicotyledons</taxon>
        <taxon>Gunneridae</taxon>
        <taxon>Pentapetalae</taxon>
        <taxon>rosids</taxon>
        <taxon>malvids</taxon>
        <taxon>Malvales</taxon>
        <taxon>Malvaceae</taxon>
        <taxon>Malvoideae</taxon>
        <taxon>Hibiscus</taxon>
    </lineage>
</organism>
<feature type="compositionally biased region" description="Polar residues" evidence="1">
    <location>
        <begin position="169"/>
        <end position="181"/>
    </location>
</feature>
<proteinExistence type="predicted"/>
<reference evidence="2" key="1">
    <citation type="submission" date="2023-05" db="EMBL/GenBank/DDBJ databases">
        <title>Genome and transcriptome analyses reveal genes involved in the formation of fine ridges on petal epidermal cells in Hibiscus trionum.</title>
        <authorList>
            <person name="Koshimizu S."/>
            <person name="Masuda S."/>
            <person name="Ishii T."/>
            <person name="Shirasu K."/>
            <person name="Hoshino A."/>
            <person name="Arita M."/>
        </authorList>
    </citation>
    <scope>NUCLEOTIDE SEQUENCE</scope>
    <source>
        <strain evidence="2">Hamamatsu line</strain>
    </source>
</reference>